<gene>
    <name evidence="16" type="primary">ATP8</name>
</gene>
<evidence type="ECO:0000256" key="3">
    <source>
        <dbReference type="ARBA" id="ARBA00022448"/>
    </source>
</evidence>
<name>A0A1X9WD13_9TELE</name>
<feature type="transmembrane region" description="Helical" evidence="15">
    <location>
        <begin position="6"/>
        <end position="24"/>
    </location>
</feature>
<dbReference type="GO" id="GO:0015986">
    <property type="term" value="P:proton motive force-driven ATP synthesis"/>
    <property type="evidence" value="ECO:0007669"/>
    <property type="project" value="InterPro"/>
</dbReference>
<evidence type="ECO:0000256" key="2">
    <source>
        <dbReference type="ARBA" id="ARBA00008892"/>
    </source>
</evidence>
<evidence type="ECO:0000256" key="13">
    <source>
        <dbReference type="ARBA" id="ARBA00064647"/>
    </source>
</evidence>
<keyword evidence="8 14" id="KW-0406">Ion transport</keyword>
<evidence type="ECO:0000256" key="10">
    <source>
        <dbReference type="ARBA" id="ARBA00023136"/>
    </source>
</evidence>
<dbReference type="AlphaFoldDB" id="A0A1X9WD13"/>
<reference evidence="16" key="1">
    <citation type="journal article" date="2017" name="Sci. Rep.">
        <title>The first two complete mitochondrial genomes for the family Triglidae and implications for the higher phylogeny of Scorpaeniformes.</title>
        <authorList>
            <person name="Cui L."/>
            <person name="Dong Y."/>
            <person name="Liu F."/>
            <person name="Gao X."/>
            <person name="Zhang H."/>
            <person name="Li L."/>
            <person name="Cen J."/>
            <person name="Lu S."/>
        </authorList>
    </citation>
    <scope>NUCLEOTIDE SEQUENCE</scope>
</reference>
<keyword evidence="11" id="KW-0066">ATP synthesis</keyword>
<comment type="similarity">
    <text evidence="2 14">Belongs to the ATPase protein 8 family.</text>
</comment>
<evidence type="ECO:0000256" key="9">
    <source>
        <dbReference type="ARBA" id="ARBA00023128"/>
    </source>
</evidence>
<sequence length="71" mass="8233">MPQLNPAPWFAILVFTWLIFLTVIPPKITAHIFPNDPTLQSTEKPMTEHWTWPWHSASLTNSWAPHTWASP</sequence>
<organism evidence="16">
    <name type="scientific">Lepidotrigla microptera</name>
    <dbReference type="NCBI Taxonomy" id="255557"/>
    <lineage>
        <taxon>Eukaryota</taxon>
        <taxon>Metazoa</taxon>
        <taxon>Chordata</taxon>
        <taxon>Craniata</taxon>
        <taxon>Vertebrata</taxon>
        <taxon>Euteleostomi</taxon>
        <taxon>Actinopterygii</taxon>
        <taxon>Neopterygii</taxon>
        <taxon>Teleostei</taxon>
        <taxon>Neoteleostei</taxon>
        <taxon>Acanthomorphata</taxon>
        <taxon>Eupercaria</taxon>
        <taxon>Perciformes</taxon>
        <taxon>Triglioidei</taxon>
        <taxon>Triglidae</taxon>
        <taxon>Lepidotrigla</taxon>
    </lineage>
</organism>
<dbReference type="InterPro" id="IPR050635">
    <property type="entry name" value="ATPase_protein_8"/>
</dbReference>
<evidence type="ECO:0000256" key="7">
    <source>
        <dbReference type="ARBA" id="ARBA00022989"/>
    </source>
</evidence>
<comment type="function">
    <text evidence="12">Subunit 8, of the mitochondrial membrane ATP synthase complex (F(1)F(0) ATP synthase or Complex V) that produces ATP from ADP in the presence of a proton gradient across the membrane which is generated by electron transport complexes of the respiratory chain. ATP synthase complex consist of a soluble F(1) head domain - the catalytic core - and a membrane F(1) domain - the membrane proton channel. These two domains are linked by a central stalk rotating inside the F(1) region and a stationary peripheral stalk. During catalysis, ATP synthesis in the catalytic domain of F(1) is coupled via a rotary mechanism of the central stalk subunits to proton translocation. In vivo, can only synthesize ATP although its ATP hydrolase activity can be activated artificially in vitro. Part of the complex F(0) domain.</text>
</comment>
<evidence type="ECO:0000256" key="4">
    <source>
        <dbReference type="ARBA" id="ARBA00022547"/>
    </source>
</evidence>
<keyword evidence="4 14" id="KW-0138">CF(0)</keyword>
<dbReference type="EMBL" id="KY012348">
    <property type="protein sequence ID" value="ARS00732.1"/>
    <property type="molecule type" value="Genomic_DNA"/>
</dbReference>
<evidence type="ECO:0000256" key="1">
    <source>
        <dbReference type="ARBA" id="ARBA00004304"/>
    </source>
</evidence>
<dbReference type="CTD" id="4509"/>
<keyword evidence="5 14" id="KW-0812">Transmembrane</keyword>
<evidence type="ECO:0000256" key="8">
    <source>
        <dbReference type="ARBA" id="ARBA00023065"/>
    </source>
</evidence>
<evidence type="ECO:0000256" key="11">
    <source>
        <dbReference type="ARBA" id="ARBA00023310"/>
    </source>
</evidence>
<dbReference type="InterPro" id="IPR001421">
    <property type="entry name" value="ATP8_metazoa"/>
</dbReference>
<evidence type="ECO:0000256" key="15">
    <source>
        <dbReference type="SAM" id="Phobius"/>
    </source>
</evidence>
<evidence type="ECO:0000256" key="6">
    <source>
        <dbReference type="ARBA" id="ARBA00022781"/>
    </source>
</evidence>
<dbReference type="GO" id="GO:0015078">
    <property type="term" value="F:proton transmembrane transporter activity"/>
    <property type="evidence" value="ECO:0007669"/>
    <property type="project" value="InterPro"/>
</dbReference>
<evidence type="ECO:0000256" key="12">
    <source>
        <dbReference type="ARBA" id="ARBA00053067"/>
    </source>
</evidence>
<dbReference type="GO" id="GO:0045259">
    <property type="term" value="C:proton-transporting ATP synthase complex"/>
    <property type="evidence" value="ECO:0007669"/>
    <property type="project" value="UniProtKB-KW"/>
</dbReference>
<dbReference type="GO" id="GO:0031966">
    <property type="term" value="C:mitochondrial membrane"/>
    <property type="evidence" value="ECO:0007669"/>
    <property type="project" value="UniProtKB-SubCell"/>
</dbReference>
<proteinExistence type="inferred from homology"/>
<dbReference type="RefSeq" id="YP_009380051.1">
    <property type="nucleotide sequence ID" value="NC_034944.1"/>
</dbReference>
<evidence type="ECO:0000256" key="5">
    <source>
        <dbReference type="ARBA" id="ARBA00022692"/>
    </source>
</evidence>
<dbReference type="PANTHER" id="PTHR39937:SF1">
    <property type="entry name" value="ATP SYNTHASE PROTEIN 8"/>
    <property type="match status" value="1"/>
</dbReference>
<dbReference type="PANTHER" id="PTHR39937">
    <property type="entry name" value="ATP SYNTHASE PROTEIN 8"/>
    <property type="match status" value="1"/>
</dbReference>
<comment type="subcellular location">
    <subcellularLocation>
        <location evidence="1 14">Mitochondrion membrane</location>
        <topology evidence="1 14">Single-pass membrane protein</topology>
    </subcellularLocation>
</comment>
<evidence type="ECO:0000313" key="16">
    <source>
        <dbReference type="EMBL" id="ARS00732.1"/>
    </source>
</evidence>
<evidence type="ECO:0000256" key="14">
    <source>
        <dbReference type="RuleBase" id="RU003661"/>
    </source>
</evidence>
<keyword evidence="10 15" id="KW-0472">Membrane</keyword>
<comment type="subunit">
    <text evidence="13">Component of the ATP synthase complex composed at least of ATP5F1A/subunit alpha, ATP5F1B/subunit beta, ATP5MC1/subunit c (homooctomer), MT-ATP6/subunit a, MT-ATP8/subunit 8, ATP5ME/subunit e, ATP5MF/subunit f, ATP5MG/subunit g, ATP5MK/subunit k, ATP5MJ/subunit j, ATP5F1C/subunit gamma, ATP5F1D/subunit delta, ATP5F1E/subunit epsilon, ATP5PF/subunit F6, ATP5PB/subunit b, ATP5PD/subunit d, ATP5PO/subunit OSCP. ATP synthase complex consists of a soluble F(1) head domain (subunits alpha(3) and beta(3)) - the catalytic core - and a membrane F(0) domain - the membrane proton channel (subunits c, a, 8, e, f, g, k and j). These two domains are linked by a central stalk (subunits gamma, delta, and epsilon) rotating inside the F1 region and a stationary peripheral stalk (subunits F6, b, d, and OSCP).</text>
</comment>
<keyword evidence="6 14" id="KW-0375">Hydrogen ion transport</keyword>
<geneLocation type="mitochondrion" evidence="16"/>
<keyword evidence="9 14" id="KW-0496">Mitochondrion</keyword>
<dbReference type="GeneID" id="32958763"/>
<keyword evidence="3 14" id="KW-0813">Transport</keyword>
<keyword evidence="7 15" id="KW-1133">Transmembrane helix</keyword>
<accession>A0A1X9WD13</accession>
<dbReference type="Pfam" id="PF00895">
    <property type="entry name" value="ATP-synt_8"/>
    <property type="match status" value="1"/>
</dbReference>
<protein>
    <recommendedName>
        <fullName evidence="14">ATP synthase complex subunit 8</fullName>
    </recommendedName>
</protein>